<evidence type="ECO:0000313" key="3">
    <source>
        <dbReference type="EMBL" id="OMJ65569.1"/>
    </source>
</evidence>
<reference evidence="3 4" key="1">
    <citation type="submission" date="2016-11" db="EMBL/GenBank/DDBJ databases">
        <title>The macronuclear genome of Stentor coeruleus: a giant cell with tiny introns.</title>
        <authorList>
            <person name="Slabodnick M."/>
            <person name="Ruby J.G."/>
            <person name="Reiff S.B."/>
            <person name="Swart E.C."/>
            <person name="Gosai S."/>
            <person name="Prabakaran S."/>
            <person name="Witkowska E."/>
            <person name="Larue G.E."/>
            <person name="Fisher S."/>
            <person name="Freeman R.M."/>
            <person name="Gunawardena J."/>
            <person name="Chu W."/>
            <person name="Stover N.A."/>
            <person name="Gregory B.D."/>
            <person name="Nowacki M."/>
            <person name="Derisi J."/>
            <person name="Roy S.W."/>
            <person name="Marshall W.F."/>
            <person name="Sood P."/>
        </authorList>
    </citation>
    <scope>NUCLEOTIDE SEQUENCE [LARGE SCALE GENOMIC DNA]</scope>
    <source>
        <strain evidence="3">WM001</strain>
    </source>
</reference>
<proteinExistence type="predicted"/>
<accession>A0A1R2AM41</accession>
<feature type="coiled-coil region" evidence="1">
    <location>
        <begin position="338"/>
        <end position="369"/>
    </location>
</feature>
<sequence>MSMQSLIKYPFKSNLLPEISSETIFKGKGHFILACSVSILETLVRFSIQPSQIFFSHIKRTFESLQENVYIYANHYKYYQQTKKFFSIISELTNNKISIIEKLQSLHFYASDDDENARQGLEKGMKMLTSVLFADDVETINAILLDNETDRIDKILTRLSGHFKVKFKVIDKGAKREFAYFEDDIPIIYLRYELGESAILYAKEMIELENLPNFRYERLEKLPFMIGPKGSQGNFNKQEFPLKQSIEQNSPLPRESNYGSRQIQNKSSGYSSVIPNQNLTKICHFQECSQFPLYTCSCSGIQIGVCQEHLKSHVNLKGNHQMTNKYKSLPETKKNELKSTLKSKIDMLKENKNKAIRKNKEVIKDLNKNLKKYLIMINMSKKGFIKALKYLEEKHLVSNDNDKTDADTEIFILKNLDLKESLVDLDFKDYELNIEAANDFKKENYIDMVDKIVKTIFENGFSDPKLENKPESLYKPAIPKDSYPNEKNYDTSPIVQNRGSDILQFPLSNNFPKMNFSKSYIQGSDMPGFQYSQPFKSNSGQMQQIPSSVKTNYRSMTDSAIQGNNYRLCQYENKYVEKDNFSEIVCPKNCSVCTKCRILDFNQCIICKRYYSEYQIQILKTLSESSQ</sequence>
<organism evidence="3 4">
    <name type="scientific">Stentor coeruleus</name>
    <dbReference type="NCBI Taxonomy" id="5963"/>
    <lineage>
        <taxon>Eukaryota</taxon>
        <taxon>Sar</taxon>
        <taxon>Alveolata</taxon>
        <taxon>Ciliophora</taxon>
        <taxon>Postciliodesmatophora</taxon>
        <taxon>Heterotrichea</taxon>
        <taxon>Heterotrichida</taxon>
        <taxon>Stentoridae</taxon>
        <taxon>Stentor</taxon>
    </lineage>
</organism>
<gene>
    <name evidence="3" type="ORF">SteCoe_37982</name>
</gene>
<dbReference type="AlphaFoldDB" id="A0A1R2AM41"/>
<evidence type="ECO:0000256" key="1">
    <source>
        <dbReference type="SAM" id="Coils"/>
    </source>
</evidence>
<name>A0A1R2AM41_9CILI</name>
<dbReference type="Proteomes" id="UP000187209">
    <property type="component" value="Unassembled WGS sequence"/>
</dbReference>
<evidence type="ECO:0000313" key="4">
    <source>
        <dbReference type="Proteomes" id="UP000187209"/>
    </source>
</evidence>
<feature type="region of interest" description="Disordered" evidence="2">
    <location>
        <begin position="246"/>
        <end position="266"/>
    </location>
</feature>
<protein>
    <submittedName>
        <fullName evidence="3">Uncharacterized protein</fullName>
    </submittedName>
</protein>
<comment type="caution">
    <text evidence="3">The sequence shown here is derived from an EMBL/GenBank/DDBJ whole genome shotgun (WGS) entry which is preliminary data.</text>
</comment>
<evidence type="ECO:0000256" key="2">
    <source>
        <dbReference type="SAM" id="MobiDB-lite"/>
    </source>
</evidence>
<dbReference type="EMBL" id="MPUH01002056">
    <property type="protein sequence ID" value="OMJ65569.1"/>
    <property type="molecule type" value="Genomic_DNA"/>
</dbReference>
<keyword evidence="1" id="KW-0175">Coiled coil</keyword>
<keyword evidence="4" id="KW-1185">Reference proteome</keyword>